<dbReference type="Proteomes" id="UP000787635">
    <property type="component" value="Unassembled WGS sequence"/>
</dbReference>
<name>A0ABX1E4M8_9PROT</name>
<dbReference type="InterPro" id="IPR000914">
    <property type="entry name" value="SBP_5_dom"/>
</dbReference>
<evidence type="ECO:0000259" key="5">
    <source>
        <dbReference type="Pfam" id="PF00496"/>
    </source>
</evidence>
<comment type="similarity">
    <text evidence="2">Belongs to the bacterial solute-binding protein 5 family.</text>
</comment>
<evidence type="ECO:0000256" key="2">
    <source>
        <dbReference type="ARBA" id="ARBA00005695"/>
    </source>
</evidence>
<feature type="chain" id="PRO_5046128727" evidence="4">
    <location>
        <begin position="30"/>
        <end position="532"/>
    </location>
</feature>
<evidence type="ECO:0000256" key="4">
    <source>
        <dbReference type="SAM" id="SignalP"/>
    </source>
</evidence>
<dbReference type="PROSITE" id="PS51318">
    <property type="entry name" value="TAT"/>
    <property type="match status" value="1"/>
</dbReference>
<dbReference type="Gene3D" id="3.90.76.10">
    <property type="entry name" value="Dipeptide-binding Protein, Domain 1"/>
    <property type="match status" value="1"/>
</dbReference>
<comment type="subcellular location">
    <subcellularLocation>
        <location evidence="1">Periplasm</location>
    </subcellularLocation>
</comment>
<dbReference type="Gene3D" id="3.40.190.10">
    <property type="entry name" value="Periplasmic binding protein-like II"/>
    <property type="match status" value="1"/>
</dbReference>
<dbReference type="InterPro" id="IPR039424">
    <property type="entry name" value="SBP_5"/>
</dbReference>
<dbReference type="RefSeq" id="WP_168028965.1">
    <property type="nucleotide sequence ID" value="NZ_JAAVNE010000009.1"/>
</dbReference>
<evidence type="ECO:0000256" key="1">
    <source>
        <dbReference type="ARBA" id="ARBA00004418"/>
    </source>
</evidence>
<evidence type="ECO:0000313" key="7">
    <source>
        <dbReference type="Proteomes" id="UP000787635"/>
    </source>
</evidence>
<proteinExistence type="inferred from homology"/>
<reference evidence="6 7" key="1">
    <citation type="submission" date="2020-03" db="EMBL/GenBank/DDBJ databases">
        <title>Roseomonas selenitidurans sp. nov. isolated from urban soil.</title>
        <authorList>
            <person name="Liu H."/>
        </authorList>
    </citation>
    <scope>NUCLEOTIDE SEQUENCE [LARGE SCALE GENOMIC DNA]</scope>
    <source>
        <strain evidence="6 7">BU-1</strain>
    </source>
</reference>
<dbReference type="PIRSF" id="PIRSF002741">
    <property type="entry name" value="MppA"/>
    <property type="match status" value="1"/>
</dbReference>
<organism evidence="6 7">
    <name type="scientific">Falsiroseomonas selenitidurans</name>
    <dbReference type="NCBI Taxonomy" id="2716335"/>
    <lineage>
        <taxon>Bacteria</taxon>
        <taxon>Pseudomonadati</taxon>
        <taxon>Pseudomonadota</taxon>
        <taxon>Alphaproteobacteria</taxon>
        <taxon>Acetobacterales</taxon>
        <taxon>Roseomonadaceae</taxon>
        <taxon>Falsiroseomonas</taxon>
    </lineage>
</organism>
<comment type="caution">
    <text evidence="6">The sequence shown here is derived from an EMBL/GenBank/DDBJ whole genome shotgun (WGS) entry which is preliminary data.</text>
</comment>
<gene>
    <name evidence="6" type="ORF">HEQ75_07775</name>
</gene>
<dbReference type="Gene3D" id="3.10.105.10">
    <property type="entry name" value="Dipeptide-binding Protein, Domain 3"/>
    <property type="match status" value="1"/>
</dbReference>
<protein>
    <submittedName>
        <fullName evidence="6">ABC transporter substrate-binding protein</fullName>
    </submittedName>
</protein>
<keyword evidence="3 4" id="KW-0732">Signal</keyword>
<dbReference type="Pfam" id="PF00496">
    <property type="entry name" value="SBP_bac_5"/>
    <property type="match status" value="1"/>
</dbReference>
<keyword evidence="7" id="KW-1185">Reference proteome</keyword>
<dbReference type="InterPro" id="IPR006311">
    <property type="entry name" value="TAT_signal"/>
</dbReference>
<sequence length="532" mass="58106">MQITRRQALAGAGITILSAGAASRAQAQAAPFRFIVNVGLQNLDPISSPSFVTRNFAYLVFDTLVSMDGKGAYKPQMLQGWEISGDTLTWTFTLRPGLKFHDGSAVTAEDCVASLKRWGGRDSIGRRLLGSTESLAATDPRTFVLKLAKPFGGVLEALGKPSVHVPFIMPARIANATPPAQQVREIMGSGPFLFDRASWVPGERARFRRNPDYVPRDEAPDGLAGGKIPKLNQVEMATMSDPGLRVAALQTGEVDYLEYAPVDYLPRLRTNRQMTIAQAGGQATLMYCASLNHYLPPFDNVLVRRAVQQALDRTEVLAGAGFGEGLGQPDCASLFMCGAPYSSTLGSELVADPSLDRAKALLQQAGYTNQRVVLLHPADSPLLNPYGLVMIDRLKRAGFNLDVQASDWASIAQRWVQRQPLDQGGWNIVPVVYTGFDLANPLSNMGVGFNCTDNQPWGYCVPEMTPVLQQFEAESDPAKRREYAAQLQKISFENATFPIAGQFRSPAVWRRELKGVIDFGFPVIWNIEKPAG</sequence>
<dbReference type="PANTHER" id="PTHR30290">
    <property type="entry name" value="PERIPLASMIC BINDING COMPONENT OF ABC TRANSPORTER"/>
    <property type="match status" value="1"/>
</dbReference>
<feature type="signal peptide" evidence="4">
    <location>
        <begin position="1"/>
        <end position="29"/>
    </location>
</feature>
<dbReference type="CDD" id="cd08502">
    <property type="entry name" value="PBP2_NikA_DppA_OppA_like_16"/>
    <property type="match status" value="1"/>
</dbReference>
<dbReference type="InterPro" id="IPR030678">
    <property type="entry name" value="Peptide/Ni-bd"/>
</dbReference>
<feature type="domain" description="Solute-binding protein family 5" evidence="5">
    <location>
        <begin position="73"/>
        <end position="446"/>
    </location>
</feature>
<dbReference type="PANTHER" id="PTHR30290:SF38">
    <property type="entry name" value="D,D-DIPEPTIDE-BINDING PERIPLASMIC PROTEIN DDPA-RELATED"/>
    <property type="match status" value="1"/>
</dbReference>
<evidence type="ECO:0000313" key="6">
    <source>
        <dbReference type="EMBL" id="NKC30758.1"/>
    </source>
</evidence>
<dbReference type="SUPFAM" id="SSF53850">
    <property type="entry name" value="Periplasmic binding protein-like II"/>
    <property type="match status" value="1"/>
</dbReference>
<accession>A0ABX1E4M8</accession>
<evidence type="ECO:0000256" key="3">
    <source>
        <dbReference type="ARBA" id="ARBA00022729"/>
    </source>
</evidence>
<dbReference type="EMBL" id="JAAVNE010000009">
    <property type="protein sequence ID" value="NKC30758.1"/>
    <property type="molecule type" value="Genomic_DNA"/>
</dbReference>